<feature type="repeat" description="ANK" evidence="3">
    <location>
        <begin position="223"/>
        <end position="255"/>
    </location>
</feature>
<dbReference type="FunFam" id="1.25.40.20:FF:000003">
    <property type="entry name" value="Ankyrin, isoform B"/>
    <property type="match status" value="1"/>
</dbReference>
<dbReference type="Proteomes" id="UP000700334">
    <property type="component" value="Unassembled WGS sequence"/>
</dbReference>
<name>A0A8J6AVV8_GALPY</name>
<dbReference type="PANTHER" id="PTHR24123">
    <property type="entry name" value="ANKYRIN REPEAT-CONTAINING"/>
    <property type="match status" value="1"/>
</dbReference>
<dbReference type="PROSITE" id="PS50088">
    <property type="entry name" value="ANK_REPEAT"/>
    <property type="match status" value="15"/>
</dbReference>
<dbReference type="Pfam" id="PF12796">
    <property type="entry name" value="Ank_2"/>
    <property type="match status" value="5"/>
</dbReference>
<organism evidence="4 5">
    <name type="scientific">Galemys pyrenaicus</name>
    <name type="common">Iberian desman</name>
    <name type="synonym">Pyrenean desman</name>
    <dbReference type="NCBI Taxonomy" id="202257"/>
    <lineage>
        <taxon>Eukaryota</taxon>
        <taxon>Metazoa</taxon>
        <taxon>Chordata</taxon>
        <taxon>Craniata</taxon>
        <taxon>Vertebrata</taxon>
        <taxon>Euteleostomi</taxon>
        <taxon>Mammalia</taxon>
        <taxon>Eutheria</taxon>
        <taxon>Laurasiatheria</taxon>
        <taxon>Eulipotyphla</taxon>
        <taxon>Talpidae</taxon>
        <taxon>Galemys</taxon>
    </lineage>
</organism>
<feature type="repeat" description="ANK" evidence="3">
    <location>
        <begin position="256"/>
        <end position="288"/>
    </location>
</feature>
<dbReference type="OrthoDB" id="9701301at2759"/>
<evidence type="ECO:0000256" key="2">
    <source>
        <dbReference type="ARBA" id="ARBA00023043"/>
    </source>
</evidence>
<reference evidence="4" key="1">
    <citation type="journal article" date="2021" name="Evol. Appl.">
        <title>The genome of the Pyrenean desman and the effects of bottlenecks and inbreeding on the genomic landscape of an endangered species.</title>
        <authorList>
            <person name="Escoda L."/>
            <person name="Castresana J."/>
        </authorList>
    </citation>
    <scope>NUCLEOTIDE SEQUENCE</scope>
    <source>
        <strain evidence="4">IBE-C5619</strain>
    </source>
</reference>
<dbReference type="PROSITE" id="PS50297">
    <property type="entry name" value="ANK_REP_REGION"/>
    <property type="match status" value="15"/>
</dbReference>
<proteinExistence type="predicted"/>
<feature type="repeat" description="ANK" evidence="3">
    <location>
        <begin position="322"/>
        <end position="354"/>
    </location>
</feature>
<feature type="repeat" description="ANK" evidence="3">
    <location>
        <begin position="629"/>
        <end position="661"/>
    </location>
</feature>
<accession>A0A8J6AVV8</accession>
<evidence type="ECO:0000313" key="5">
    <source>
        <dbReference type="Proteomes" id="UP000700334"/>
    </source>
</evidence>
<dbReference type="SUPFAM" id="SSF48403">
    <property type="entry name" value="Ankyrin repeat"/>
    <property type="match status" value="3"/>
</dbReference>
<evidence type="ECO:0000256" key="3">
    <source>
        <dbReference type="PROSITE-ProRule" id="PRU00023"/>
    </source>
</evidence>
<sequence>KTAFIEFPIKSNDSIACVPQDGLTPLHCGARSGHEQVVEMLLDRAAPILSKTKRLSKSLKNRSYLLMKNWDFHLFIFVLDFVFGKLVFKRQSNKLCFSYVFQNGLSPLHMATQGDHLNCVQLLLQHNVPVDDVTNDYLTALHVAAHCGHYKVAKVLLDKKANPNAKALVSGSANKSTLRYLADNILPLHNGFTPLHIACKKNRIKVMELLLKHGASIQAVTESGLTPIHVAAFMGHVNIVSQLMHHGASPNTTNVRGETALHMAARSGQAEVVRYLVQDGAQVEAKAKDDQTPLHISARLGKADIVQQLLQQGASPNSATTSGYTPLHLSAREGHEDVAAFLLDHGASLSITTKKGFTPLHVAAKYGKLEVANLLLQKSASPDASGKSGLTPLHVAAHYDNQKVALLLLDQGASPHAAAKNGYTPLHIAAKKNQMDIATTLLEYGADANAVTRQGIASVHLAAQEGHVDMVSLLLSRNANVNLSNKVTLFFLYKAHNRTETHPSGKSLRDPQTGQQASQLDPLFVFNGAKGSRAVLCVMHLSLSNPDVNWDRKNNPEPWNRLGPNDQYECYRTGTLSYDYVSVRSGLTPLHLAAQEDRVNVAEVLVNQGAHVDAQTKVHTKNVTECHWMGYTPLHVGCHYGNIKIVNFLLQHSAKVNAKTKNGYTPLHQAAQQGHTHIINVLLQNNASPNELT</sequence>
<keyword evidence="2 3" id="KW-0040">ANK repeat</keyword>
<dbReference type="Pfam" id="PF06522">
    <property type="entry name" value="B12D"/>
    <property type="match status" value="1"/>
</dbReference>
<keyword evidence="5" id="KW-1185">Reference proteome</keyword>
<feature type="repeat" description="ANK" evidence="3">
    <location>
        <begin position="21"/>
        <end position="53"/>
    </location>
</feature>
<dbReference type="Gene3D" id="1.25.40.20">
    <property type="entry name" value="Ankyrin repeat-containing domain"/>
    <property type="match status" value="4"/>
</dbReference>
<feature type="non-terminal residue" evidence="4">
    <location>
        <position position="1"/>
    </location>
</feature>
<feature type="repeat" description="ANK" evidence="3">
    <location>
        <begin position="388"/>
        <end position="420"/>
    </location>
</feature>
<feature type="repeat" description="ANK" evidence="3">
    <location>
        <begin position="662"/>
        <end position="693"/>
    </location>
</feature>
<feature type="repeat" description="ANK" evidence="3">
    <location>
        <begin position="585"/>
        <end position="617"/>
    </location>
</feature>
<dbReference type="AlphaFoldDB" id="A0A8J6AVV8"/>
<dbReference type="InterPro" id="IPR002110">
    <property type="entry name" value="Ankyrin_rpt"/>
</dbReference>
<dbReference type="EMBL" id="JAGFMF010011418">
    <property type="protein sequence ID" value="KAG8523060.1"/>
    <property type="molecule type" value="Genomic_DNA"/>
</dbReference>
<dbReference type="PANTHER" id="PTHR24123:SF74">
    <property type="entry name" value="ANKYRIN 3"/>
    <property type="match status" value="1"/>
</dbReference>
<feature type="repeat" description="ANK" evidence="3">
    <location>
        <begin position="103"/>
        <end position="135"/>
    </location>
</feature>
<gene>
    <name evidence="4" type="ORF">J0S82_012645</name>
</gene>
<evidence type="ECO:0000256" key="1">
    <source>
        <dbReference type="ARBA" id="ARBA00022737"/>
    </source>
</evidence>
<feature type="non-terminal residue" evidence="4">
    <location>
        <position position="693"/>
    </location>
</feature>
<dbReference type="InterPro" id="IPR036770">
    <property type="entry name" value="Ankyrin_rpt-contain_sf"/>
</dbReference>
<feature type="repeat" description="ANK" evidence="3">
    <location>
        <begin position="136"/>
        <end position="168"/>
    </location>
</feature>
<dbReference type="SMART" id="SM00248">
    <property type="entry name" value="ANK"/>
    <property type="match status" value="15"/>
</dbReference>
<comment type="caution">
    <text evidence="4">The sequence shown here is derived from an EMBL/GenBank/DDBJ whole genome shotgun (WGS) entry which is preliminary data.</text>
</comment>
<dbReference type="Pfam" id="PF00023">
    <property type="entry name" value="Ank"/>
    <property type="match status" value="4"/>
</dbReference>
<feature type="repeat" description="ANK" evidence="3">
    <location>
        <begin position="190"/>
        <end position="222"/>
    </location>
</feature>
<dbReference type="PRINTS" id="PR01415">
    <property type="entry name" value="ANKYRIN"/>
</dbReference>
<feature type="repeat" description="ANK" evidence="3">
    <location>
        <begin position="421"/>
        <end position="453"/>
    </location>
</feature>
<protein>
    <submittedName>
        <fullName evidence="4">Ankyrin-3</fullName>
    </submittedName>
</protein>
<keyword evidence="1" id="KW-0677">Repeat</keyword>
<evidence type="ECO:0000313" key="4">
    <source>
        <dbReference type="EMBL" id="KAG8523060.1"/>
    </source>
</evidence>
<dbReference type="InterPro" id="IPR051165">
    <property type="entry name" value="Multifunctional_ANK_Repeat"/>
</dbReference>
<feature type="repeat" description="ANK" evidence="3">
    <location>
        <begin position="454"/>
        <end position="486"/>
    </location>
</feature>
<dbReference type="InterPro" id="IPR010530">
    <property type="entry name" value="B12D"/>
</dbReference>
<feature type="repeat" description="ANK" evidence="3">
    <location>
        <begin position="289"/>
        <end position="321"/>
    </location>
</feature>
<feature type="repeat" description="ANK" evidence="3">
    <location>
        <begin position="355"/>
        <end position="387"/>
    </location>
</feature>